<dbReference type="SUPFAM" id="SSF53697">
    <property type="entry name" value="SIS domain"/>
    <property type="match status" value="1"/>
</dbReference>
<dbReference type="EMBL" id="JAGKQM010000017">
    <property type="protein sequence ID" value="KAH0871117.1"/>
    <property type="molecule type" value="Genomic_DNA"/>
</dbReference>
<organism evidence="10 11">
    <name type="scientific">Brassica napus</name>
    <name type="common">Rape</name>
    <dbReference type="NCBI Taxonomy" id="3708"/>
    <lineage>
        <taxon>Eukaryota</taxon>
        <taxon>Viridiplantae</taxon>
        <taxon>Streptophyta</taxon>
        <taxon>Embryophyta</taxon>
        <taxon>Tracheophyta</taxon>
        <taxon>Spermatophyta</taxon>
        <taxon>Magnoliopsida</taxon>
        <taxon>eudicotyledons</taxon>
        <taxon>Gunneridae</taxon>
        <taxon>Pentapetalae</taxon>
        <taxon>rosids</taxon>
        <taxon>malvids</taxon>
        <taxon>Brassicales</taxon>
        <taxon>Brassicaceae</taxon>
        <taxon>Brassiceae</taxon>
        <taxon>Brassica</taxon>
    </lineage>
</organism>
<dbReference type="Pfam" id="PF00342">
    <property type="entry name" value="PGI"/>
    <property type="match status" value="2"/>
</dbReference>
<name>A0ABQ7YSN1_BRANA</name>
<dbReference type="PROSITE" id="PS00174">
    <property type="entry name" value="P_GLUCOSE_ISOMERASE_2"/>
    <property type="match status" value="1"/>
</dbReference>
<keyword evidence="4 8" id="KW-0312">Gluconeogenesis</keyword>
<evidence type="ECO:0000256" key="8">
    <source>
        <dbReference type="RuleBase" id="RU000612"/>
    </source>
</evidence>
<dbReference type="PROSITE" id="PS51463">
    <property type="entry name" value="P_GLUCOSE_ISOMERASE_3"/>
    <property type="match status" value="1"/>
</dbReference>
<dbReference type="InterPro" id="IPR035482">
    <property type="entry name" value="SIS_PGI_2"/>
</dbReference>
<evidence type="ECO:0000313" key="11">
    <source>
        <dbReference type="Proteomes" id="UP000824890"/>
    </source>
</evidence>
<dbReference type="CDD" id="cd05016">
    <property type="entry name" value="SIS_PGI_2"/>
    <property type="match status" value="1"/>
</dbReference>
<protein>
    <recommendedName>
        <fullName evidence="3 8">Glucose-6-phosphate isomerase</fullName>
        <ecNumber evidence="3 8">5.3.1.9</ecNumber>
    </recommendedName>
</protein>
<comment type="caution">
    <text evidence="10">The sequence shown here is derived from an EMBL/GenBank/DDBJ whole genome shotgun (WGS) entry which is preliminary data.</text>
</comment>
<evidence type="ECO:0000256" key="4">
    <source>
        <dbReference type="ARBA" id="ARBA00022432"/>
    </source>
</evidence>
<proteinExistence type="inferred from homology"/>
<dbReference type="PRINTS" id="PR00662">
    <property type="entry name" value="G6PISOMERASE"/>
</dbReference>
<evidence type="ECO:0000256" key="7">
    <source>
        <dbReference type="ARBA" id="ARBA00029321"/>
    </source>
</evidence>
<dbReference type="InterPro" id="IPR046348">
    <property type="entry name" value="SIS_dom_sf"/>
</dbReference>
<dbReference type="HAMAP" id="MF_00473">
    <property type="entry name" value="G6P_isomerase"/>
    <property type="match status" value="1"/>
</dbReference>
<evidence type="ECO:0000256" key="9">
    <source>
        <dbReference type="SAM" id="MobiDB-lite"/>
    </source>
</evidence>
<dbReference type="Gene3D" id="3.40.50.10490">
    <property type="entry name" value="Glucose-6-phosphate isomerase like protein, domain 1"/>
    <property type="match status" value="3"/>
</dbReference>
<dbReference type="CDD" id="cd05015">
    <property type="entry name" value="SIS_PGI_1"/>
    <property type="match status" value="1"/>
</dbReference>
<comment type="pathway">
    <text evidence="1 8">Carbohydrate degradation; glycolysis; D-glyceraldehyde 3-phosphate and glycerone phosphate from D-glucose: step 2/4.</text>
</comment>
<evidence type="ECO:0000313" key="10">
    <source>
        <dbReference type="EMBL" id="KAH0871117.1"/>
    </source>
</evidence>
<evidence type="ECO:0000256" key="1">
    <source>
        <dbReference type="ARBA" id="ARBA00004926"/>
    </source>
</evidence>
<evidence type="ECO:0000256" key="2">
    <source>
        <dbReference type="ARBA" id="ARBA00006604"/>
    </source>
</evidence>
<dbReference type="InterPro" id="IPR001672">
    <property type="entry name" value="G6P_Isomerase"/>
</dbReference>
<accession>A0ABQ7YSN1</accession>
<keyword evidence="6 8" id="KW-0413">Isomerase</keyword>
<keyword evidence="11" id="KW-1185">Reference proteome</keyword>
<evidence type="ECO:0000256" key="5">
    <source>
        <dbReference type="ARBA" id="ARBA00023152"/>
    </source>
</evidence>
<gene>
    <name evidence="10" type="ORF">HID58_078139</name>
</gene>
<reference evidence="10 11" key="1">
    <citation type="submission" date="2021-05" db="EMBL/GenBank/DDBJ databases">
        <title>Genome Assembly of Synthetic Allotetraploid Brassica napus Reveals Homoeologous Exchanges between Subgenomes.</title>
        <authorList>
            <person name="Davis J.T."/>
        </authorList>
    </citation>
    <scope>NUCLEOTIDE SEQUENCE [LARGE SCALE GENOMIC DNA]</scope>
    <source>
        <strain evidence="11">cv. Da-Ae</strain>
        <tissue evidence="10">Seedling</tissue>
    </source>
</reference>
<dbReference type="InterPro" id="IPR035476">
    <property type="entry name" value="SIS_PGI_1"/>
</dbReference>
<comment type="catalytic activity">
    <reaction evidence="7 8">
        <text>alpha-D-glucose 6-phosphate = beta-D-fructose 6-phosphate</text>
        <dbReference type="Rhea" id="RHEA:11816"/>
        <dbReference type="ChEBI" id="CHEBI:57634"/>
        <dbReference type="ChEBI" id="CHEBI:58225"/>
        <dbReference type="EC" id="5.3.1.9"/>
    </reaction>
</comment>
<evidence type="ECO:0000256" key="3">
    <source>
        <dbReference type="ARBA" id="ARBA00011952"/>
    </source>
</evidence>
<feature type="region of interest" description="Disordered" evidence="9">
    <location>
        <begin position="23"/>
        <end position="42"/>
    </location>
</feature>
<keyword evidence="5 8" id="KW-0324">Glycolysis</keyword>
<dbReference type="PANTHER" id="PTHR11469">
    <property type="entry name" value="GLUCOSE-6-PHOSPHATE ISOMERASE"/>
    <property type="match status" value="1"/>
</dbReference>
<comment type="similarity">
    <text evidence="2 8">Belongs to the GPI family.</text>
</comment>
<dbReference type="InterPro" id="IPR018189">
    <property type="entry name" value="Phosphoglucose_isomerase_CS"/>
</dbReference>
<evidence type="ECO:0000256" key="6">
    <source>
        <dbReference type="ARBA" id="ARBA00023235"/>
    </source>
</evidence>
<sequence>MASSLSGLFSSSLKPSKTLSVKALSAPPTRGGDSFSFPQTSKPTHLPLTLSASRSDISHTDAATAAKKELIKDPDALWERYLDWLYQEKDLGLYLDVSRVGFTDEFVVDMEHRFKSAFKAMDELEKGSIANPDEGRMVGHYWLRNSSLVPKPTLKTLIENTLDSICSFADDIISGKIKPPSSPRFTQILSVGIGGSALGPQFVAEALAPDNPPLKIRFIDNTDPAGIDHQIAQLGPELASTLVIVISKSGGTPETRNGLLEVQKAFREAGLNFAKQIYMPMQGVAITQENSLLDNTARIEGWLARFPMYDWVGGRTSVMSAVGLLPAALQGIDIREMLAGAAIMDEATRTTSLKNNPAALLAMCWYWASDGVGSKDMVILPYKDSLLLFSRYLQQLVMESLGKEFDLDGNTVNQGLTVYGNKGSTDQHAYIQQLREGGTRSALYANGRESISVTIEEVTPRSVGAIIALYERAVGLYASLVNINAYHQPGVEAGKKAAAEVLALQKRVLSVLNEASCKDPVEPLTLDEIADRCHAPEEIEMIYKIIAHMSANDRVLIAEGSCGSPRSVKVYLGECNVDDMYA</sequence>
<dbReference type="PANTHER" id="PTHR11469:SF1">
    <property type="entry name" value="GLUCOSE-6-PHOSPHATE ISOMERASE"/>
    <property type="match status" value="1"/>
</dbReference>
<dbReference type="Proteomes" id="UP000824890">
    <property type="component" value="Unassembled WGS sequence"/>
</dbReference>
<dbReference type="EC" id="5.3.1.9" evidence="3 8"/>